<evidence type="ECO:0000313" key="2">
    <source>
        <dbReference type="Proteomes" id="UP000246715"/>
    </source>
</evidence>
<name>A7ITD6_PBCVM</name>
<protein>
    <submittedName>
        <fullName evidence="1">Uncharacterized protein m056L</fullName>
    </submittedName>
</protein>
<sequence length="248" mass="26896">MRYDADTFPDAITFPNISVSKVLGTTPVTFEAFPEKYAAYILPVITIEFAIALPATMFPAVKKSVSTFPGADTFPTISMAAADGNVCVTSVRKNPFPEKYVAMTFPVATTEFANVFPYTMMEFAETFAALTFPGAYTFPRMSAMPVDGNPTMTPASLEALPTSVVATTLPARVILGPKMFPRTSAEMFPGTSTVRFSKKDPFPMRFCAFTFPDTETYTPDRMFPMMSVEDIGAISAGCNPGIFAEPST</sequence>
<dbReference type="EMBL" id="DQ491001">
    <property type="protein sequence ID" value="ABT13610.1"/>
    <property type="molecule type" value="Genomic_DNA"/>
</dbReference>
<gene>
    <name evidence="1" type="primary">m056L</name>
    <name evidence="1" type="ORF">MT325_m056L</name>
</gene>
<proteinExistence type="predicted"/>
<accession>A7ITD6</accession>
<organism evidence="1 2">
    <name type="scientific">Paramecium bursaria Chlorella virus MT325</name>
    <name type="common">PBCV-MT325</name>
    <dbReference type="NCBI Taxonomy" id="346932"/>
    <lineage>
        <taxon>Viruses</taxon>
        <taxon>Varidnaviria</taxon>
        <taxon>Bamfordvirae</taxon>
        <taxon>Nucleocytoviricota</taxon>
        <taxon>Megaviricetes</taxon>
        <taxon>Algavirales</taxon>
        <taxon>Phycodnaviridae</taxon>
        <taxon>Chlorovirus</taxon>
        <taxon>Chlorovirus conductrix</taxon>
        <taxon>Paramecium bursaria Chlorella virus A1</taxon>
    </lineage>
</organism>
<evidence type="ECO:0000313" key="1">
    <source>
        <dbReference type="EMBL" id="ABT13610.1"/>
    </source>
</evidence>
<dbReference type="Proteomes" id="UP000246715">
    <property type="component" value="Segment"/>
</dbReference>
<organismHost>
    <name type="scientific">Paramecium bursaria</name>
    <dbReference type="NCBI Taxonomy" id="74790"/>
</organismHost>
<reference evidence="1 2" key="1">
    <citation type="journal article" date="2007" name="Virology">
        <title>Sequence and annotation of the 314-kb MT325 and the 321-kb FR483 viruses that infect Chlorella Pbi.</title>
        <authorList>
            <person name="Fitzgerald L.A."/>
            <person name="Graves M.V."/>
            <person name="Li X."/>
            <person name="Feldblyum T."/>
            <person name="Hartigan J."/>
            <person name="Van Etten J.L."/>
        </authorList>
    </citation>
    <scope>NUCLEOTIDE SEQUENCE [LARGE SCALE GENOMIC DNA]</scope>
    <source>
        <strain evidence="1 2">MT325</strain>
    </source>
</reference>